<feature type="signal peptide" evidence="4">
    <location>
        <begin position="1"/>
        <end position="19"/>
    </location>
</feature>
<dbReference type="PANTHER" id="PTHR10041">
    <property type="entry name" value="COLIPASE"/>
    <property type="match status" value="1"/>
</dbReference>
<dbReference type="GO" id="GO:0005576">
    <property type="term" value="C:extracellular region"/>
    <property type="evidence" value="ECO:0007669"/>
    <property type="project" value="UniProtKB-SubCell"/>
</dbReference>
<feature type="domain" description="Prokineticin" evidence="5">
    <location>
        <begin position="48"/>
        <end position="113"/>
    </location>
</feature>
<name>A0A0K8RBP3_IXORI</name>
<keyword evidence="2" id="KW-0964">Secreted</keyword>
<dbReference type="AlphaFoldDB" id="A0A0K8RBP3"/>
<evidence type="ECO:0000256" key="3">
    <source>
        <dbReference type="ARBA" id="ARBA00023157"/>
    </source>
</evidence>
<dbReference type="GO" id="GO:0016042">
    <property type="term" value="P:lipid catabolic process"/>
    <property type="evidence" value="ECO:0007669"/>
    <property type="project" value="InterPro"/>
</dbReference>
<evidence type="ECO:0000256" key="2">
    <source>
        <dbReference type="ARBA" id="ARBA00022525"/>
    </source>
</evidence>
<evidence type="ECO:0000256" key="4">
    <source>
        <dbReference type="SAM" id="SignalP"/>
    </source>
</evidence>
<proteinExistence type="evidence at transcript level"/>
<accession>A0A0K8RBP3</accession>
<evidence type="ECO:0000259" key="5">
    <source>
        <dbReference type="Pfam" id="PF06607"/>
    </source>
</evidence>
<dbReference type="Pfam" id="PF06607">
    <property type="entry name" value="Prokineticin"/>
    <property type="match status" value="1"/>
</dbReference>
<feature type="chain" id="PRO_5005517018" evidence="4">
    <location>
        <begin position="20"/>
        <end position="117"/>
    </location>
</feature>
<keyword evidence="4" id="KW-0732">Signal</keyword>
<dbReference type="PANTHER" id="PTHR10041:SF5">
    <property type="entry name" value="LEUCINE-RICH COLIPASE-LIKE PROTEIN 1"/>
    <property type="match status" value="1"/>
</dbReference>
<evidence type="ECO:0000256" key="1">
    <source>
        <dbReference type="ARBA" id="ARBA00004613"/>
    </source>
</evidence>
<comment type="subcellular location">
    <subcellularLocation>
        <location evidence="1">Secreted</location>
    </subcellularLocation>
</comment>
<protein>
    <submittedName>
        <fullName evidence="6">Putative ixodegrin protein</fullName>
    </submittedName>
</protein>
<dbReference type="InterPro" id="IPR001981">
    <property type="entry name" value="Colipase"/>
</dbReference>
<dbReference type="InterPro" id="IPR023569">
    <property type="entry name" value="Prokineticin_domain"/>
</dbReference>
<dbReference type="GO" id="GO:0008047">
    <property type="term" value="F:enzyme activator activity"/>
    <property type="evidence" value="ECO:0007669"/>
    <property type="project" value="InterPro"/>
</dbReference>
<reference evidence="6" key="1">
    <citation type="submission" date="2012-12" db="EMBL/GenBank/DDBJ databases">
        <title>Identification and characterization of a phenylalanine ammonia-lyase gene family in Isatis indigotica Fort.</title>
        <authorList>
            <person name="Liu Q."/>
            <person name="Chen J."/>
            <person name="Zhou X."/>
            <person name="Di P."/>
            <person name="Xiao Y."/>
            <person name="Xuan H."/>
            <person name="Zhang L."/>
            <person name="Chen W."/>
        </authorList>
    </citation>
    <scope>NUCLEOTIDE SEQUENCE</scope>
    <source>
        <tissue evidence="6">Salivary gland</tissue>
    </source>
</reference>
<dbReference type="GO" id="GO:0007586">
    <property type="term" value="P:digestion"/>
    <property type="evidence" value="ECO:0007669"/>
    <property type="project" value="InterPro"/>
</dbReference>
<organism evidence="6">
    <name type="scientific">Ixodes ricinus</name>
    <name type="common">Common tick</name>
    <name type="synonym">Acarus ricinus</name>
    <dbReference type="NCBI Taxonomy" id="34613"/>
    <lineage>
        <taxon>Eukaryota</taxon>
        <taxon>Metazoa</taxon>
        <taxon>Ecdysozoa</taxon>
        <taxon>Arthropoda</taxon>
        <taxon>Chelicerata</taxon>
        <taxon>Arachnida</taxon>
        <taxon>Acari</taxon>
        <taxon>Parasitiformes</taxon>
        <taxon>Ixodida</taxon>
        <taxon>Ixodoidea</taxon>
        <taxon>Ixodidae</taxon>
        <taxon>Ixodinae</taxon>
        <taxon>Ixodes</taxon>
    </lineage>
</organism>
<evidence type="ECO:0000313" key="6">
    <source>
        <dbReference type="EMBL" id="JAA68577.1"/>
    </source>
</evidence>
<dbReference type="EMBL" id="GADI01005231">
    <property type="protein sequence ID" value="JAA68577.1"/>
    <property type="molecule type" value="mRNA"/>
</dbReference>
<dbReference type="Gene3D" id="2.10.80.10">
    <property type="entry name" value="Lipase, subunit A"/>
    <property type="match status" value="1"/>
</dbReference>
<keyword evidence="3" id="KW-1015">Disulfide bond</keyword>
<sequence length="117" mass="12545">MKTLCTALALTVIVTALLAEATAFFEGQRPVLPPNVRTRPPRGVGAPCTTGFDCKNGTCCVQSSHRGPRTCQSLGLFGQECSEDSIKGGIYTDRCPCKPGLRCREFPENIHICVSGK</sequence>